<dbReference type="Gene3D" id="3.30.450.20">
    <property type="entry name" value="PAS domain"/>
    <property type="match status" value="1"/>
</dbReference>
<dbReference type="InterPro" id="IPR003661">
    <property type="entry name" value="HisK_dim/P_dom"/>
</dbReference>
<dbReference type="GO" id="GO:0005886">
    <property type="term" value="C:plasma membrane"/>
    <property type="evidence" value="ECO:0007669"/>
    <property type="project" value="TreeGrafter"/>
</dbReference>
<feature type="domain" description="Histidine kinase" evidence="6">
    <location>
        <begin position="842"/>
        <end position="1062"/>
    </location>
</feature>
<evidence type="ECO:0000256" key="1">
    <source>
        <dbReference type="ARBA" id="ARBA00000085"/>
    </source>
</evidence>
<keyword evidence="8" id="KW-0132">Cell division</keyword>
<keyword evidence="4 8" id="KW-0418">Kinase</keyword>
<dbReference type="SUPFAM" id="SSF55785">
    <property type="entry name" value="PYP-like sensor domain (PAS domain)"/>
    <property type="match status" value="2"/>
</dbReference>
<dbReference type="Gene3D" id="1.10.287.130">
    <property type="match status" value="1"/>
</dbReference>
<dbReference type="Pfam" id="PF02518">
    <property type="entry name" value="HATPase_c"/>
    <property type="match status" value="1"/>
</dbReference>
<dbReference type="InterPro" id="IPR013767">
    <property type="entry name" value="PAS_fold"/>
</dbReference>
<dbReference type="GO" id="GO:0006355">
    <property type="term" value="P:regulation of DNA-templated transcription"/>
    <property type="evidence" value="ECO:0007669"/>
    <property type="project" value="InterPro"/>
</dbReference>
<gene>
    <name evidence="8" type="primary">pdhS</name>
    <name evidence="8" type="ordered locus">OCA5_c28460</name>
</gene>
<dbReference type="RefSeq" id="WP_012562285.1">
    <property type="nucleotide sequence ID" value="NC_011386.1"/>
</dbReference>
<dbReference type="GO" id="GO:0051301">
    <property type="term" value="P:cell division"/>
    <property type="evidence" value="ECO:0007669"/>
    <property type="project" value="UniProtKB-KW"/>
</dbReference>
<dbReference type="InterPro" id="IPR036097">
    <property type="entry name" value="HisK_dim/P_sf"/>
</dbReference>
<evidence type="ECO:0000259" key="6">
    <source>
        <dbReference type="PROSITE" id="PS50109"/>
    </source>
</evidence>
<dbReference type="HOGENOM" id="CLU_000445_23_0_5"/>
<protein>
    <recommendedName>
        <fullName evidence="2">histidine kinase</fullName>
        <ecNumber evidence="2">2.7.13.3</ecNumber>
    </recommendedName>
</protein>
<dbReference type="CDD" id="cd00130">
    <property type="entry name" value="PAS"/>
    <property type="match status" value="1"/>
</dbReference>
<dbReference type="GO" id="GO:0009927">
    <property type="term" value="F:histidine phosphotransfer kinase activity"/>
    <property type="evidence" value="ECO:0007669"/>
    <property type="project" value="TreeGrafter"/>
</dbReference>
<evidence type="ECO:0000256" key="5">
    <source>
        <dbReference type="SAM" id="MobiDB-lite"/>
    </source>
</evidence>
<dbReference type="eggNOG" id="COG3284">
    <property type="taxonomic scope" value="Bacteria"/>
</dbReference>
<dbReference type="Proteomes" id="UP000007730">
    <property type="component" value="Chromosome"/>
</dbReference>
<keyword evidence="8" id="KW-0131">Cell cycle</keyword>
<dbReference type="Pfam" id="PF00512">
    <property type="entry name" value="HisKA"/>
    <property type="match status" value="1"/>
</dbReference>
<dbReference type="PROSITE" id="PS50109">
    <property type="entry name" value="HIS_KIN"/>
    <property type="match status" value="1"/>
</dbReference>
<dbReference type="InterPro" id="IPR000014">
    <property type="entry name" value="PAS"/>
</dbReference>
<evidence type="ECO:0000256" key="4">
    <source>
        <dbReference type="ARBA" id="ARBA00022777"/>
    </source>
</evidence>
<dbReference type="InterPro" id="IPR005467">
    <property type="entry name" value="His_kinase_dom"/>
</dbReference>
<dbReference type="Gene3D" id="3.30.565.10">
    <property type="entry name" value="Histidine kinase-like ATPase, C-terminal domain"/>
    <property type="match status" value="1"/>
</dbReference>
<dbReference type="NCBIfam" id="TIGR00229">
    <property type="entry name" value="sensory_box"/>
    <property type="match status" value="1"/>
</dbReference>
<feature type="compositionally biased region" description="Low complexity" evidence="5">
    <location>
        <begin position="283"/>
        <end position="293"/>
    </location>
</feature>
<dbReference type="SUPFAM" id="SSF55874">
    <property type="entry name" value="ATPase domain of HSP90 chaperone/DNA topoisomerase II/histidine kinase"/>
    <property type="match status" value="1"/>
</dbReference>
<dbReference type="PATRIC" id="fig|504832.7.peg.3003"/>
<evidence type="ECO:0000256" key="2">
    <source>
        <dbReference type="ARBA" id="ARBA00012438"/>
    </source>
</evidence>
<dbReference type="PANTHER" id="PTHR43047">
    <property type="entry name" value="TWO-COMPONENT HISTIDINE PROTEIN KINASE"/>
    <property type="match status" value="1"/>
</dbReference>
<dbReference type="PANTHER" id="PTHR43047:SF72">
    <property type="entry name" value="OSMOSENSING HISTIDINE PROTEIN KINASE SLN1"/>
    <property type="match status" value="1"/>
</dbReference>
<feature type="compositionally biased region" description="Basic and acidic residues" evidence="5">
    <location>
        <begin position="514"/>
        <end position="527"/>
    </location>
</feature>
<dbReference type="EC" id="2.7.13.3" evidence="2"/>
<keyword evidence="9" id="KW-1185">Reference proteome</keyword>
<sequence length="1066" mass="112490">MPTADFSLLAIHDERLAALSLAAAPAWVWSTDGEHLLWANAAGCAFFGADNEAALLAKHFGPADPHRRQVKQLAPRLSSSGALRLERLRGFGAPLGGLMTCGCAKVSLRGTEGILIAAELPWTRVPAFSERVAALIESIEQPAIAFAEGRPLAANSAARMLGDLTSVAPRLLDGVREADIKQGSTTLDTPLGPATLHRAGSGAESALILLLPSAAVPAPVAAPAQPDKPVDAAPAPVAGTAANGDAAASRAAAGNEPAAPGFAMPDDTPMDDSAAPETSSGMAPAAPSELLPLPDDPAVRRRHPLRFTWAMDAEGRFSLGSDEFTHLIGVQTTAAFSRKWSEVSTELTLDPEDHVAQAVATRATFSGILLHWPVDGVSGRLPVELSGLPVYGRDRTFAGYRGFGICRDLDGLTRLAAQRRRDALFGSTPATAPASQTHEQPEAQEPVAIAEMHEPPAHEPPTHEAEPETIEAIEAPANVVPFRPANDDGPTLALTPGETNAFQELARQLSARLESEVEQRRSALHAEEADDSTAEQPHDDAIFDTEEDATPDEASTQLRRPAPSQNTSLIDRLPLGVLIYRADRLLHANATFLAATGYASLAALNKDGGLGALYVGPGVADVSAADDGTPIKVSTLAMGEDNGRNARLHTIDWDGESALALILSPDSPQPQAEHAAPVAIAEPPPPAEARIEADELATILETTAEGVVMFDGDGRVIACNRSAEALFSRDGTDLEGQNLIELFAPESQRAVLDYLEDIKSDAMESLFEQGRDVLGRAPDGGAMALSVTMGRTRPGRARYFAVFRDKPPPAFTAPVASPLRAAEQAKRADEKAASAKADLLARLSHEVRAPVSAIIGFADVMIEERFGALGNERYIDYMKDIRASGERVISIIDDMLDLSRIESGKLDLDFTPQDLNALVEQCVGMMQPQANRERIIIRSSLTHGLPNIEADTHALRQIALTLIGTAIHLANAGGQVIVSTALTDLGEVALRIRDTGQGMNDNEIAAAMAPFRTPSPADEVAAGNGANLSRAKALIEANRGRFHIKSAPNAGTLIEAVFSQAAAQAV</sequence>
<proteinExistence type="predicted"/>
<keyword evidence="3 8" id="KW-0808">Transferase</keyword>
<dbReference type="AlphaFoldDB" id="B6JC39"/>
<dbReference type="Pfam" id="PF13188">
    <property type="entry name" value="PAS_8"/>
    <property type="match status" value="1"/>
</dbReference>
<dbReference type="InterPro" id="IPR035965">
    <property type="entry name" value="PAS-like_dom_sf"/>
</dbReference>
<dbReference type="SMART" id="SM00388">
    <property type="entry name" value="HisKA"/>
    <property type="match status" value="1"/>
</dbReference>
<dbReference type="KEGG" id="ocg:OCA5_c28460"/>
<dbReference type="KEGG" id="oca:OCAR_5120"/>
<dbReference type="eggNOG" id="COG2205">
    <property type="taxonomic scope" value="Bacteria"/>
</dbReference>
<evidence type="ECO:0000256" key="3">
    <source>
        <dbReference type="ARBA" id="ARBA00022679"/>
    </source>
</evidence>
<feature type="region of interest" description="Disordered" evidence="5">
    <location>
        <begin position="514"/>
        <end position="537"/>
    </location>
</feature>
<name>B6JC39_AFIC5</name>
<feature type="domain" description="PAS" evidence="7">
    <location>
        <begin position="692"/>
        <end position="762"/>
    </location>
</feature>
<dbReference type="CDD" id="cd00082">
    <property type="entry name" value="HisKA"/>
    <property type="match status" value="1"/>
</dbReference>
<accession>B6JC39</accession>
<dbReference type="InterPro" id="IPR036890">
    <property type="entry name" value="HATPase_C_sf"/>
</dbReference>
<comment type="catalytic activity">
    <reaction evidence="1">
        <text>ATP + protein L-histidine = ADP + protein N-phospho-L-histidine.</text>
        <dbReference type="EC" id="2.7.13.3"/>
    </reaction>
</comment>
<dbReference type="OrthoDB" id="9801651at2"/>
<evidence type="ECO:0000259" key="7">
    <source>
        <dbReference type="PROSITE" id="PS50112"/>
    </source>
</evidence>
<feature type="region of interest" description="Disordered" evidence="5">
    <location>
        <begin position="219"/>
        <end position="297"/>
    </location>
</feature>
<organism evidence="8 9">
    <name type="scientific">Afipia carboxidovorans (strain ATCC 49405 / DSM 1227 / KCTC 32145 / OM5)</name>
    <name type="common">Oligotropha carboxidovorans</name>
    <dbReference type="NCBI Taxonomy" id="504832"/>
    <lineage>
        <taxon>Bacteria</taxon>
        <taxon>Pseudomonadati</taxon>
        <taxon>Pseudomonadota</taxon>
        <taxon>Alphaproteobacteria</taxon>
        <taxon>Hyphomicrobiales</taxon>
        <taxon>Nitrobacteraceae</taxon>
        <taxon>Afipia</taxon>
    </lineage>
</organism>
<dbReference type="EMBL" id="CP002826">
    <property type="protein sequence ID" value="AEI07537.1"/>
    <property type="molecule type" value="Genomic_DNA"/>
</dbReference>
<dbReference type="InterPro" id="IPR003594">
    <property type="entry name" value="HATPase_dom"/>
</dbReference>
<dbReference type="Pfam" id="PF00989">
    <property type="entry name" value="PAS"/>
    <property type="match status" value="1"/>
</dbReference>
<reference evidence="8 9" key="1">
    <citation type="journal article" date="2011" name="J. Bacteriol.">
        <title>Complete genome sequences of the chemolithoautotrophic Oligotropha carboxidovorans strains OM4 and OM5.</title>
        <authorList>
            <person name="Volland S."/>
            <person name="Rachinger M."/>
            <person name="Strittmatter A."/>
            <person name="Daniel R."/>
            <person name="Gottschalk G."/>
            <person name="Meyer O."/>
        </authorList>
    </citation>
    <scope>NUCLEOTIDE SEQUENCE [LARGE SCALE GENOMIC DNA]</scope>
    <source>
        <strain evidence="9">ATCC 49405 / DSM 1227 / KCTC 32145 / OM5</strain>
    </source>
</reference>
<feature type="compositionally biased region" description="Low complexity" evidence="5">
    <location>
        <begin position="219"/>
        <end position="263"/>
    </location>
</feature>
<dbReference type="SUPFAM" id="SSF47384">
    <property type="entry name" value="Homodimeric domain of signal transducing histidine kinase"/>
    <property type="match status" value="1"/>
</dbReference>
<dbReference type="SMART" id="SM00091">
    <property type="entry name" value="PAS"/>
    <property type="match status" value="2"/>
</dbReference>
<dbReference type="GO" id="GO:0000155">
    <property type="term" value="F:phosphorelay sensor kinase activity"/>
    <property type="evidence" value="ECO:0007669"/>
    <property type="project" value="InterPro"/>
</dbReference>
<dbReference type="STRING" id="504832.OCA5_c28460"/>
<evidence type="ECO:0000313" key="9">
    <source>
        <dbReference type="Proteomes" id="UP000007730"/>
    </source>
</evidence>
<dbReference type="PROSITE" id="PS50112">
    <property type="entry name" value="PAS"/>
    <property type="match status" value="1"/>
</dbReference>
<evidence type="ECO:0000313" key="8">
    <source>
        <dbReference type="EMBL" id="AEI07537.1"/>
    </source>
</evidence>
<dbReference type="SMART" id="SM00387">
    <property type="entry name" value="HATPase_c"/>
    <property type="match status" value="1"/>
</dbReference>